<evidence type="ECO:0000313" key="2">
    <source>
        <dbReference type="EMBL" id="MDC8013797.1"/>
    </source>
</evidence>
<sequence length="161" mass="17197">MKRSPLVPVLAAGALSATIDIVYACSFHFFNSGVPPLRILQTIASGLLGTASFDGGAASGALGFAAHYFILIVAAGIYYAASRRWRFLVERAFVGGVVFGVGIWLTMNFVVLPLSAAPPFKLSWSLGSVTNALVHWFVLGPVIALTLERLARTPVPHEMHE</sequence>
<accession>A0A9X4BK28</accession>
<keyword evidence="3" id="KW-1185">Reference proteome</keyword>
<dbReference type="Proteomes" id="UP001139971">
    <property type="component" value="Unassembled WGS sequence"/>
</dbReference>
<proteinExistence type="predicted"/>
<feature type="transmembrane region" description="Helical" evidence="1">
    <location>
        <begin position="92"/>
        <end position="112"/>
    </location>
</feature>
<feature type="transmembrane region" description="Helical" evidence="1">
    <location>
        <begin position="132"/>
        <end position="151"/>
    </location>
</feature>
<comment type="caution">
    <text evidence="2">The sequence shown here is derived from an EMBL/GenBank/DDBJ whole genome shotgun (WGS) entry which is preliminary data.</text>
</comment>
<reference evidence="2" key="1">
    <citation type="submission" date="2023-02" db="EMBL/GenBank/DDBJ databases">
        <title>Tahibacter soli sp. nov. isolated from soil.</title>
        <authorList>
            <person name="Baek J.H."/>
            <person name="Lee J.K."/>
            <person name="Choi D.G."/>
            <person name="Jeon C.O."/>
        </authorList>
    </citation>
    <scope>NUCLEOTIDE SEQUENCE</scope>
    <source>
        <strain evidence="2">BL</strain>
    </source>
</reference>
<dbReference type="EMBL" id="JAOVZO020000018">
    <property type="protein sequence ID" value="MDC8013797.1"/>
    <property type="molecule type" value="Genomic_DNA"/>
</dbReference>
<evidence type="ECO:0000256" key="1">
    <source>
        <dbReference type="SAM" id="Phobius"/>
    </source>
</evidence>
<organism evidence="2 3">
    <name type="scientific">Tahibacter soli</name>
    <dbReference type="NCBI Taxonomy" id="2983605"/>
    <lineage>
        <taxon>Bacteria</taxon>
        <taxon>Pseudomonadati</taxon>
        <taxon>Pseudomonadota</taxon>
        <taxon>Gammaproteobacteria</taxon>
        <taxon>Lysobacterales</taxon>
        <taxon>Rhodanobacteraceae</taxon>
        <taxon>Tahibacter</taxon>
    </lineage>
</organism>
<dbReference type="AlphaFoldDB" id="A0A9X4BK28"/>
<feature type="transmembrane region" description="Helical" evidence="1">
    <location>
        <begin position="57"/>
        <end position="80"/>
    </location>
</feature>
<protein>
    <submittedName>
        <fullName evidence="2">Uncharacterized protein</fullName>
    </submittedName>
</protein>
<keyword evidence="1" id="KW-0472">Membrane</keyword>
<keyword evidence="1" id="KW-0812">Transmembrane</keyword>
<keyword evidence="1" id="KW-1133">Transmembrane helix</keyword>
<name>A0A9X4BK28_9GAMM</name>
<evidence type="ECO:0000313" key="3">
    <source>
        <dbReference type="Proteomes" id="UP001139971"/>
    </source>
</evidence>
<dbReference type="RefSeq" id="WP_263541444.1">
    <property type="nucleotide sequence ID" value="NZ_JAOVZO020000018.1"/>
</dbReference>
<gene>
    <name evidence="2" type="ORF">OD750_014740</name>
</gene>